<evidence type="ECO:0000256" key="6">
    <source>
        <dbReference type="SAM" id="Coils"/>
    </source>
</evidence>
<dbReference type="EC" id="2.7.13.3" evidence="2"/>
<evidence type="ECO:0000313" key="11">
    <source>
        <dbReference type="Proteomes" id="UP000013909"/>
    </source>
</evidence>
<dbReference type="InterPro" id="IPR036890">
    <property type="entry name" value="HATPase_C_sf"/>
</dbReference>
<accession>R7ZS80</accession>
<dbReference type="GO" id="GO:0000155">
    <property type="term" value="F:phosphorelay sensor kinase activity"/>
    <property type="evidence" value="ECO:0007669"/>
    <property type="project" value="InterPro"/>
</dbReference>
<evidence type="ECO:0000256" key="3">
    <source>
        <dbReference type="ARBA" id="ARBA00022553"/>
    </source>
</evidence>
<feature type="domain" description="Histidine kinase" evidence="7">
    <location>
        <begin position="896"/>
        <end position="1110"/>
    </location>
</feature>
<evidence type="ECO:0000259" key="9">
    <source>
        <dbReference type="PROSITE" id="PS50113"/>
    </source>
</evidence>
<dbReference type="SUPFAM" id="SSF55785">
    <property type="entry name" value="PYP-like sensor domain (PAS domain)"/>
    <property type="match status" value="6"/>
</dbReference>
<dbReference type="InterPro" id="IPR000700">
    <property type="entry name" value="PAS-assoc_C"/>
</dbReference>
<dbReference type="Pfam" id="PF08448">
    <property type="entry name" value="PAS_4"/>
    <property type="match status" value="2"/>
</dbReference>
<dbReference type="Gene3D" id="3.30.565.10">
    <property type="entry name" value="Histidine kinase-like ATPase, C-terminal domain"/>
    <property type="match status" value="1"/>
</dbReference>
<keyword evidence="6" id="KW-0175">Coiled coil</keyword>
<dbReference type="PROSITE" id="PS50109">
    <property type="entry name" value="HIS_KIN"/>
    <property type="match status" value="1"/>
</dbReference>
<evidence type="ECO:0000256" key="4">
    <source>
        <dbReference type="ARBA" id="ARBA00022679"/>
    </source>
</evidence>
<dbReference type="Pfam" id="PF00512">
    <property type="entry name" value="HisKA"/>
    <property type="match status" value="1"/>
</dbReference>
<dbReference type="InterPro" id="IPR001610">
    <property type="entry name" value="PAC"/>
</dbReference>
<dbReference type="Pfam" id="PF08447">
    <property type="entry name" value="PAS_3"/>
    <property type="match status" value="2"/>
</dbReference>
<dbReference type="PROSITE" id="PS50112">
    <property type="entry name" value="PAS"/>
    <property type="match status" value="4"/>
</dbReference>
<reference evidence="10 11" key="1">
    <citation type="submission" date="2013-02" db="EMBL/GenBank/DDBJ databases">
        <title>A novel strain isolated from Lonar lake, Maharashtra, India.</title>
        <authorList>
            <person name="Singh A."/>
        </authorList>
    </citation>
    <scope>NUCLEOTIDE SEQUENCE [LARGE SCALE GENOMIC DNA]</scope>
    <source>
        <strain evidence="10 11">AK24</strain>
    </source>
</reference>
<gene>
    <name evidence="10" type="ORF">ADIS_2730</name>
</gene>
<dbReference type="InterPro" id="IPR013767">
    <property type="entry name" value="PAS_fold"/>
</dbReference>
<keyword evidence="11" id="KW-1185">Reference proteome</keyword>
<dbReference type="SMART" id="SM00086">
    <property type="entry name" value="PAC"/>
    <property type="match status" value="3"/>
</dbReference>
<dbReference type="CDD" id="cd00130">
    <property type="entry name" value="PAS"/>
    <property type="match status" value="5"/>
</dbReference>
<feature type="domain" description="PAS" evidence="8">
    <location>
        <begin position="400"/>
        <end position="470"/>
    </location>
</feature>
<dbReference type="InterPro" id="IPR052162">
    <property type="entry name" value="Sensor_kinase/Photoreceptor"/>
</dbReference>
<dbReference type="InterPro" id="IPR003661">
    <property type="entry name" value="HisK_dim/P_dom"/>
</dbReference>
<evidence type="ECO:0000259" key="7">
    <source>
        <dbReference type="PROSITE" id="PS50109"/>
    </source>
</evidence>
<evidence type="ECO:0000259" key="8">
    <source>
        <dbReference type="PROSITE" id="PS50112"/>
    </source>
</evidence>
<keyword evidence="4" id="KW-0808">Transferase</keyword>
<comment type="catalytic activity">
    <reaction evidence="1">
        <text>ATP + protein L-histidine = ADP + protein N-phospho-L-histidine.</text>
        <dbReference type="EC" id="2.7.13.3"/>
    </reaction>
</comment>
<dbReference type="InterPro" id="IPR003594">
    <property type="entry name" value="HATPase_dom"/>
</dbReference>
<protein>
    <recommendedName>
        <fullName evidence="2">histidine kinase</fullName>
        <ecNumber evidence="2">2.7.13.3</ecNumber>
    </recommendedName>
</protein>
<feature type="domain" description="PAC" evidence="9">
    <location>
        <begin position="187"/>
        <end position="239"/>
    </location>
</feature>
<feature type="domain" description="PAS" evidence="8">
    <location>
        <begin position="755"/>
        <end position="802"/>
    </location>
</feature>
<proteinExistence type="predicted"/>
<dbReference type="EMBL" id="AQHR01000073">
    <property type="protein sequence ID" value="EON76859.1"/>
    <property type="molecule type" value="Genomic_DNA"/>
</dbReference>
<dbReference type="PANTHER" id="PTHR43304:SF1">
    <property type="entry name" value="PAC DOMAIN-CONTAINING PROTEIN"/>
    <property type="match status" value="1"/>
</dbReference>
<dbReference type="InterPro" id="IPR004358">
    <property type="entry name" value="Sig_transdc_His_kin-like_C"/>
</dbReference>
<dbReference type="Gene3D" id="1.10.287.130">
    <property type="match status" value="1"/>
</dbReference>
<dbReference type="PANTHER" id="PTHR43304">
    <property type="entry name" value="PHYTOCHROME-LIKE PROTEIN CPH1"/>
    <property type="match status" value="1"/>
</dbReference>
<comment type="caution">
    <text evidence="10">The sequence shown here is derived from an EMBL/GenBank/DDBJ whole genome shotgun (WGS) entry which is preliminary data.</text>
</comment>
<dbReference type="SMART" id="SM00091">
    <property type="entry name" value="PAS"/>
    <property type="match status" value="5"/>
</dbReference>
<dbReference type="CDD" id="cd00082">
    <property type="entry name" value="HisKA"/>
    <property type="match status" value="1"/>
</dbReference>
<dbReference type="InterPro" id="IPR036097">
    <property type="entry name" value="HisK_dim/P_sf"/>
</dbReference>
<dbReference type="Gene3D" id="3.30.450.40">
    <property type="match status" value="1"/>
</dbReference>
<sequence>MWVYELDTFGILEVNQAAVSHYGYAREEFLSMSIVALRPTKEVPKLIQAHKDIESIEGNIHFGVFTHQKKDGSLIKVDINGHKVTFRDKSCVMVICQDVTQREEELLRLQLSEQKLAAASEIADIGYWRLEMDANTLTWSDKVYEIWGRKREDFLLDFNAFYATIHPQDLARFDREQEETFGGRKELNFPHRILLPDGQVRWVSEVGRLNRDASGRPISFEGIVRDITAEMSEQIQKDLFTKISEVFSTTDDLNPALSETCRMILDLGGFGFTEIWLPSIRGDKLRRVARVDAFSKPITGEASPVDPTLDVGSGLPGKIWLDRTIIYTEDASETASCFSHFEKPLTHKPAVFGVPLMYHEQCTAVLLVGNSDATPNMREYEFVFNAMQLFLGSEIFRKRMENDRLHMFESLPDLVAILDYQGNFITINSAGCNMLGYSESEIVGKPLAGFVYAGDIPRMTAALTTASKESESFKCQLRVINRQGQVVWLSWHCNRYPQEEIIYGSAKDITAEIKLARLSEEIADIAQIGSWELELTGQREVGNVYWSPMVRRILEVDEDYSASLTGGFEFYVGESKDRIRQAIDRLVSEGIEFDEELLIKTNAGREKWIRCIGRCEEVDGRPVKVFGSFQDIHTMKSTRNQLEEILGSISDAFYAVDENWNFTFFNKESENLLGRKSEDLIGKNIWEEFAPAKGTEIETIYKRVVASGKSERFEYFYPGTRSWYEVAAYPSGGGLSSYYRNIDSRIENERILMEAFEEKIQILESIGDAFFAVDNQWKVTYWNAQAEKFLFRNRSEMLGSNLWEKYPEAIDGTFYQKYHLAKQTMEVQYFEEYFEPLGRWFEVTAYPSKKGLSVYFKDVTLRKEGDIRLKEANETLLKYARDLEISNEQLEQFAFITSHDLQEPLRMITSFLNQLQRKYRDQLDAKAHQYIDFAVDGAIRMKQIILDVLEYSRAGKFEEEPERISLEGLLEEYKALRRKLLEDRRAVVTGANLPTIFGFKAPLTQTLHCLIDNAVKYGKKDVPPQVEIFVEEKSDCWQISVRDNGIGIEEKYFEKIFVIFQQLHSRGVEDGTGIGLPIVKKQVESWGGKIWVESEPGVGSTFFFTVGKRKTRQ</sequence>
<feature type="coiled-coil region" evidence="6">
    <location>
        <begin position="739"/>
        <end position="766"/>
    </location>
</feature>
<dbReference type="AlphaFoldDB" id="R7ZS80"/>
<name>R7ZS80_9BACT</name>
<dbReference type="SUPFAM" id="SSF55781">
    <property type="entry name" value="GAF domain-like"/>
    <property type="match status" value="1"/>
</dbReference>
<dbReference type="InterPro" id="IPR029016">
    <property type="entry name" value="GAF-like_dom_sf"/>
</dbReference>
<dbReference type="Gene3D" id="2.10.70.100">
    <property type="match status" value="1"/>
</dbReference>
<dbReference type="SUPFAM" id="SSF55874">
    <property type="entry name" value="ATPase domain of HSP90 chaperone/DNA topoisomerase II/histidine kinase"/>
    <property type="match status" value="1"/>
</dbReference>
<keyword evidence="3" id="KW-0597">Phosphoprotein</keyword>
<dbReference type="SUPFAM" id="SSF47384">
    <property type="entry name" value="Homodimeric domain of signal transducing histidine kinase"/>
    <property type="match status" value="1"/>
</dbReference>
<dbReference type="InterPro" id="IPR000014">
    <property type="entry name" value="PAS"/>
</dbReference>
<dbReference type="NCBIfam" id="TIGR00229">
    <property type="entry name" value="sensory_box"/>
    <property type="match status" value="4"/>
</dbReference>
<evidence type="ECO:0000256" key="2">
    <source>
        <dbReference type="ARBA" id="ARBA00012438"/>
    </source>
</evidence>
<dbReference type="PATRIC" id="fig|1288963.3.peg.2721"/>
<dbReference type="Proteomes" id="UP000013909">
    <property type="component" value="Unassembled WGS sequence"/>
</dbReference>
<keyword evidence="5 10" id="KW-0418">Kinase</keyword>
<dbReference type="SMART" id="SM00387">
    <property type="entry name" value="HATPase_c"/>
    <property type="match status" value="1"/>
</dbReference>
<dbReference type="InterPro" id="IPR005467">
    <property type="entry name" value="His_kinase_dom"/>
</dbReference>
<dbReference type="STRING" id="1232681.ADIS_2730"/>
<dbReference type="GO" id="GO:0006355">
    <property type="term" value="P:regulation of DNA-templated transcription"/>
    <property type="evidence" value="ECO:0007669"/>
    <property type="project" value="InterPro"/>
</dbReference>
<dbReference type="InterPro" id="IPR035965">
    <property type="entry name" value="PAS-like_dom_sf"/>
</dbReference>
<dbReference type="InterPro" id="IPR013655">
    <property type="entry name" value="PAS_fold_3"/>
</dbReference>
<evidence type="ECO:0000256" key="1">
    <source>
        <dbReference type="ARBA" id="ARBA00000085"/>
    </source>
</evidence>
<dbReference type="Pfam" id="PF00989">
    <property type="entry name" value="PAS"/>
    <property type="match status" value="1"/>
</dbReference>
<organism evidence="10 11">
    <name type="scientific">Lunatimonas lonarensis</name>
    <dbReference type="NCBI Taxonomy" id="1232681"/>
    <lineage>
        <taxon>Bacteria</taxon>
        <taxon>Pseudomonadati</taxon>
        <taxon>Bacteroidota</taxon>
        <taxon>Cytophagia</taxon>
        <taxon>Cytophagales</taxon>
        <taxon>Cyclobacteriaceae</taxon>
    </lineage>
</organism>
<dbReference type="InterPro" id="IPR013656">
    <property type="entry name" value="PAS_4"/>
</dbReference>
<dbReference type="PRINTS" id="PR00344">
    <property type="entry name" value="BCTRLSENSOR"/>
</dbReference>
<dbReference type="SMART" id="SM00388">
    <property type="entry name" value="HisKA"/>
    <property type="match status" value="1"/>
</dbReference>
<evidence type="ECO:0000313" key="10">
    <source>
        <dbReference type="EMBL" id="EON76859.1"/>
    </source>
</evidence>
<dbReference type="Gene3D" id="3.30.450.20">
    <property type="entry name" value="PAS domain"/>
    <property type="match status" value="6"/>
</dbReference>
<dbReference type="PROSITE" id="PS50113">
    <property type="entry name" value="PAC"/>
    <property type="match status" value="1"/>
</dbReference>
<feature type="domain" description="PAS" evidence="8">
    <location>
        <begin position="112"/>
        <end position="184"/>
    </location>
</feature>
<feature type="domain" description="PAS" evidence="8">
    <location>
        <begin position="638"/>
        <end position="708"/>
    </location>
</feature>
<dbReference type="Pfam" id="PF02518">
    <property type="entry name" value="HATPase_c"/>
    <property type="match status" value="1"/>
</dbReference>
<evidence type="ECO:0000256" key="5">
    <source>
        <dbReference type="ARBA" id="ARBA00022777"/>
    </source>
</evidence>